<gene>
    <name evidence="2" type="ORF">RM538_05610</name>
</gene>
<comment type="caution">
    <text evidence="2">The sequence shown here is derived from an EMBL/GenBank/DDBJ whole genome shotgun (WGS) entry which is preliminary data.</text>
</comment>
<sequence length="194" mass="22637">MRLRKFWHILGALVLISCGKTSETQEQETVVQDNTTSFGARQYKLPSFSEAAQKQIQQWKAFEDFENGLTRFQKVGIEAIKNNSERLLITTDSITKTIPDTLNQSPIYARLLVAKTRVAMLHQEVRKSRVDSAQVEDQLKELYKATNDLVLQINEKFEREAIDVQRLEEEEKERQEQKRFLDSVYQAELKDQKN</sequence>
<dbReference type="PROSITE" id="PS51257">
    <property type="entry name" value="PROKAR_LIPOPROTEIN"/>
    <property type="match status" value="1"/>
</dbReference>
<keyword evidence="3" id="KW-1185">Reference proteome</keyword>
<accession>A0ABU2YBB3</accession>
<reference evidence="2 3" key="1">
    <citation type="submission" date="2023-09" db="EMBL/GenBank/DDBJ databases">
        <authorList>
            <person name="Rey-Velasco X."/>
        </authorList>
    </citation>
    <scope>NUCLEOTIDE SEQUENCE [LARGE SCALE GENOMIC DNA]</scope>
    <source>
        <strain evidence="2 3">W242</strain>
    </source>
</reference>
<proteinExistence type="predicted"/>
<feature type="coiled-coil region" evidence="1">
    <location>
        <begin position="150"/>
        <end position="177"/>
    </location>
</feature>
<evidence type="ECO:0000256" key="1">
    <source>
        <dbReference type="SAM" id="Coils"/>
    </source>
</evidence>
<evidence type="ECO:0000313" key="2">
    <source>
        <dbReference type="EMBL" id="MDT0555471.1"/>
    </source>
</evidence>
<evidence type="ECO:0000313" key="3">
    <source>
        <dbReference type="Proteomes" id="UP001254488"/>
    </source>
</evidence>
<organism evidence="2 3">
    <name type="scientific">Patiriisocius hiemis</name>
    <dbReference type="NCBI Taxonomy" id="3075604"/>
    <lineage>
        <taxon>Bacteria</taxon>
        <taxon>Pseudomonadati</taxon>
        <taxon>Bacteroidota</taxon>
        <taxon>Flavobacteriia</taxon>
        <taxon>Flavobacteriales</taxon>
        <taxon>Flavobacteriaceae</taxon>
        <taxon>Patiriisocius</taxon>
    </lineage>
</organism>
<dbReference type="Proteomes" id="UP001254488">
    <property type="component" value="Unassembled WGS sequence"/>
</dbReference>
<keyword evidence="1" id="KW-0175">Coiled coil</keyword>
<protein>
    <recommendedName>
        <fullName evidence="4">Lipoprotein</fullName>
    </recommendedName>
</protein>
<dbReference type="RefSeq" id="WP_311332421.1">
    <property type="nucleotide sequence ID" value="NZ_JAVRHZ010000002.1"/>
</dbReference>
<evidence type="ECO:0008006" key="4">
    <source>
        <dbReference type="Google" id="ProtNLM"/>
    </source>
</evidence>
<name>A0ABU2YBB3_9FLAO</name>
<dbReference type="EMBL" id="JAVRHZ010000002">
    <property type="protein sequence ID" value="MDT0555471.1"/>
    <property type="molecule type" value="Genomic_DNA"/>
</dbReference>